<evidence type="ECO:0000313" key="2">
    <source>
        <dbReference type="Proteomes" id="UP001597545"/>
    </source>
</evidence>
<dbReference type="RefSeq" id="WP_380905919.1">
    <property type="nucleotide sequence ID" value="NZ_JBHUEG010000019.1"/>
</dbReference>
<protein>
    <recommendedName>
        <fullName evidence="3">DUF1330 domain-containing protein</fullName>
    </recommendedName>
</protein>
<keyword evidence="2" id="KW-1185">Reference proteome</keyword>
<gene>
    <name evidence="1" type="ORF">ACFSR5_18290</name>
</gene>
<name>A0ABW5KKW5_9SPHI</name>
<reference evidence="2" key="1">
    <citation type="journal article" date="2019" name="Int. J. Syst. Evol. Microbiol.">
        <title>The Global Catalogue of Microorganisms (GCM) 10K type strain sequencing project: providing services to taxonomists for standard genome sequencing and annotation.</title>
        <authorList>
            <consortium name="The Broad Institute Genomics Platform"/>
            <consortium name="The Broad Institute Genome Sequencing Center for Infectious Disease"/>
            <person name="Wu L."/>
            <person name="Ma J."/>
        </authorList>
    </citation>
    <scope>NUCLEOTIDE SEQUENCE [LARGE SCALE GENOMIC DNA]</scope>
    <source>
        <strain evidence="2">KCTC 42662</strain>
    </source>
</reference>
<organism evidence="1 2">
    <name type="scientific">Sphingobacterium suaedae</name>
    <dbReference type="NCBI Taxonomy" id="1686402"/>
    <lineage>
        <taxon>Bacteria</taxon>
        <taxon>Pseudomonadati</taxon>
        <taxon>Bacteroidota</taxon>
        <taxon>Sphingobacteriia</taxon>
        <taxon>Sphingobacteriales</taxon>
        <taxon>Sphingobacteriaceae</taxon>
        <taxon>Sphingobacterium</taxon>
    </lineage>
</organism>
<dbReference type="Proteomes" id="UP001597545">
    <property type="component" value="Unassembled WGS sequence"/>
</dbReference>
<evidence type="ECO:0008006" key="3">
    <source>
        <dbReference type="Google" id="ProtNLM"/>
    </source>
</evidence>
<proteinExistence type="predicted"/>
<sequence length="95" mass="10693">MVKAYLEITLTVDGIDRAGATAVYALYKEAFLHTVQGAISKELLTHPDDVLVLHGFDSLEHAQEYLMSDLFNRDVLTSLKPYLQGQPNIKIYRVV</sequence>
<accession>A0ABW5KKW5</accession>
<comment type="caution">
    <text evidence="1">The sequence shown here is derived from an EMBL/GenBank/DDBJ whole genome shotgun (WGS) entry which is preliminary data.</text>
</comment>
<evidence type="ECO:0000313" key="1">
    <source>
        <dbReference type="EMBL" id="MFD2549599.1"/>
    </source>
</evidence>
<dbReference type="EMBL" id="JBHULR010000020">
    <property type="protein sequence ID" value="MFD2549599.1"/>
    <property type="molecule type" value="Genomic_DNA"/>
</dbReference>